<dbReference type="InterPro" id="IPR058240">
    <property type="entry name" value="rSAM_sf"/>
</dbReference>
<accession>A0A0F9AUA2</accession>
<sequence>MLRQSTGNMYSSYITHTWNPLKGKCEFDCHYCYMKSIVKNPKPIRLVESELKTNLGKNNFIFVGSSTDMFHPDVPTEWTEEVLR</sequence>
<proteinExistence type="predicted"/>
<evidence type="ECO:0008006" key="2">
    <source>
        <dbReference type="Google" id="ProtNLM"/>
    </source>
</evidence>
<feature type="non-terminal residue" evidence="1">
    <location>
        <position position="84"/>
    </location>
</feature>
<reference evidence="1" key="1">
    <citation type="journal article" date="2015" name="Nature">
        <title>Complex archaea that bridge the gap between prokaryotes and eukaryotes.</title>
        <authorList>
            <person name="Spang A."/>
            <person name="Saw J.H."/>
            <person name="Jorgensen S.L."/>
            <person name="Zaremba-Niedzwiedzka K."/>
            <person name="Martijn J."/>
            <person name="Lind A.E."/>
            <person name="van Eijk R."/>
            <person name="Schleper C."/>
            <person name="Guy L."/>
            <person name="Ettema T.J."/>
        </authorList>
    </citation>
    <scope>NUCLEOTIDE SEQUENCE</scope>
</reference>
<comment type="caution">
    <text evidence="1">The sequence shown here is derived from an EMBL/GenBank/DDBJ whole genome shotgun (WGS) entry which is preliminary data.</text>
</comment>
<gene>
    <name evidence="1" type="ORF">LCGC14_2608530</name>
</gene>
<dbReference type="EMBL" id="LAZR01044219">
    <property type="protein sequence ID" value="KKL05192.1"/>
    <property type="molecule type" value="Genomic_DNA"/>
</dbReference>
<dbReference type="AlphaFoldDB" id="A0A0F9AUA2"/>
<evidence type="ECO:0000313" key="1">
    <source>
        <dbReference type="EMBL" id="KKL05192.1"/>
    </source>
</evidence>
<organism evidence="1">
    <name type="scientific">marine sediment metagenome</name>
    <dbReference type="NCBI Taxonomy" id="412755"/>
    <lineage>
        <taxon>unclassified sequences</taxon>
        <taxon>metagenomes</taxon>
        <taxon>ecological metagenomes</taxon>
    </lineage>
</organism>
<dbReference type="SUPFAM" id="SSF102114">
    <property type="entry name" value="Radical SAM enzymes"/>
    <property type="match status" value="1"/>
</dbReference>
<protein>
    <recommendedName>
        <fullName evidence="2">Radical SAM core domain-containing protein</fullName>
    </recommendedName>
</protein>
<name>A0A0F9AUA2_9ZZZZ</name>